<reference evidence="3" key="1">
    <citation type="journal article" date="2021" name="Environ. Microbiol.">
        <title>Cryptic niche differentiation of novel sediment ecotypes of Rugeria pomeroyi correlates with nitrate respiration.</title>
        <authorList>
            <person name="Lin X."/>
            <person name="McNichol J."/>
            <person name="Chu X."/>
            <person name="Qian Y."/>
            <person name="Luo H."/>
        </authorList>
    </citation>
    <scope>NUCLEOTIDE SEQUENCE</scope>
    <source>
        <strain evidence="3">SZCCDBB064</strain>
    </source>
</reference>
<comment type="similarity">
    <text evidence="1 2">Belongs to the OprB family.</text>
</comment>
<dbReference type="Gene3D" id="2.40.160.180">
    <property type="entry name" value="Carbohydrate-selective porin OprB"/>
    <property type="match status" value="1"/>
</dbReference>
<dbReference type="AlphaFoldDB" id="A0A9Q3WPY9"/>
<dbReference type="InterPro" id="IPR007049">
    <property type="entry name" value="Carb-sel_porin_OprB"/>
</dbReference>
<evidence type="ECO:0000256" key="1">
    <source>
        <dbReference type="ARBA" id="ARBA00008769"/>
    </source>
</evidence>
<name>A0A9Q3WPY9_9RHOB</name>
<dbReference type="GO" id="GO:0016020">
    <property type="term" value="C:membrane"/>
    <property type="evidence" value="ECO:0007669"/>
    <property type="project" value="InterPro"/>
</dbReference>
<accession>A0A9Q3WPY9</accession>
<dbReference type="GO" id="GO:0008643">
    <property type="term" value="P:carbohydrate transport"/>
    <property type="evidence" value="ECO:0007669"/>
    <property type="project" value="InterPro"/>
</dbReference>
<evidence type="ECO:0000313" key="4">
    <source>
        <dbReference type="Proteomes" id="UP000813672"/>
    </source>
</evidence>
<dbReference type="EMBL" id="JAGQAF010000018">
    <property type="protein sequence ID" value="MCE8539979.1"/>
    <property type="molecule type" value="Genomic_DNA"/>
</dbReference>
<gene>
    <name evidence="3" type="ORF">KBY27_21160</name>
</gene>
<sequence>MNSLKRSLDVFDQLNSFGRSQMIFAQPGSLLGPRPCKSRAGLVIFSLLLLFTYPEQSHAQSLDNLGFESRLSVAGTLAAEAEGQRTGLLEGAIAQRKNFEARTGVSFGIDNQIQYLGTNSGKKPSDASSNAFRIYGTWRAVGQNASNDGTLVFKVENRSAIGNRMSTQALGPSLGYAGLFSSTFSDAGWVLTNFYWRQRFASGRGSFVIGQVDVTDYVNVDGLANPWTAFTNLEFQQQSTFPAPSQGLGAALRWRVDNNWVILAGFAHANGDPSDPGRSAKDLFETGETFKHFAIGWTPDWGTLLDRLLQLTVWQVDERTAAGVPEGHGISFAASGRSGSWHSTFRVGYANGGGTVLDRSISFATAYEARGGKDFAGLGLNWGRAPGSSLNQYTLEAFYRYGLNDFFQITPQVQYVANPIGDPSSDGIVVFGVRLRAVF</sequence>
<dbReference type="Pfam" id="PF04966">
    <property type="entry name" value="OprB"/>
    <property type="match status" value="2"/>
</dbReference>
<dbReference type="GO" id="GO:0015288">
    <property type="term" value="F:porin activity"/>
    <property type="evidence" value="ECO:0007669"/>
    <property type="project" value="InterPro"/>
</dbReference>
<organism evidence="3 4">
    <name type="scientific">Ruegeria pomeroyi</name>
    <dbReference type="NCBI Taxonomy" id="89184"/>
    <lineage>
        <taxon>Bacteria</taxon>
        <taxon>Pseudomonadati</taxon>
        <taxon>Pseudomonadota</taxon>
        <taxon>Alphaproteobacteria</taxon>
        <taxon>Rhodobacterales</taxon>
        <taxon>Roseobacteraceae</taxon>
        <taxon>Ruegeria</taxon>
    </lineage>
</organism>
<evidence type="ECO:0000313" key="3">
    <source>
        <dbReference type="EMBL" id="MCE8539979.1"/>
    </source>
</evidence>
<proteinExistence type="inferred from homology"/>
<dbReference type="Proteomes" id="UP000813672">
    <property type="component" value="Unassembled WGS sequence"/>
</dbReference>
<dbReference type="InterPro" id="IPR038673">
    <property type="entry name" value="OprB_sf"/>
</dbReference>
<protein>
    <submittedName>
        <fullName evidence="3">Carbohydrate porin</fullName>
    </submittedName>
</protein>
<dbReference type="RefSeq" id="WP_234221939.1">
    <property type="nucleotide sequence ID" value="NZ_JAGQAF010000018.1"/>
</dbReference>
<comment type="caution">
    <text evidence="3">The sequence shown here is derived from an EMBL/GenBank/DDBJ whole genome shotgun (WGS) entry which is preliminary data.</text>
</comment>
<evidence type="ECO:0000256" key="2">
    <source>
        <dbReference type="RuleBase" id="RU363072"/>
    </source>
</evidence>